<accession>A0A7W5Y0S9</accession>
<evidence type="ECO:0000313" key="1">
    <source>
        <dbReference type="EMBL" id="MBB3667508.1"/>
    </source>
</evidence>
<dbReference type="AlphaFoldDB" id="A0A7W5Y0S9"/>
<dbReference type="RefSeq" id="WP_183357934.1">
    <property type="nucleotide sequence ID" value="NZ_BAABKR010000001.1"/>
</dbReference>
<organism evidence="1 2">
    <name type="scientific">Garicola koreensis</name>
    <dbReference type="NCBI Taxonomy" id="1262554"/>
    <lineage>
        <taxon>Bacteria</taxon>
        <taxon>Bacillati</taxon>
        <taxon>Actinomycetota</taxon>
        <taxon>Actinomycetes</taxon>
        <taxon>Micrococcales</taxon>
        <taxon>Micrococcaceae</taxon>
        <taxon>Garicola</taxon>
    </lineage>
</organism>
<sequence>MSTTPFTATHLLIHRYVPGTGPQEGTAELDAEMQIWVELDREYRESGVLLGSYALQNAAVAFGQRFGQHEDIVFAVHALAVASQREAERIAERMPHLGYGSTEVRPLMDVDLE</sequence>
<dbReference type="EMBL" id="JACIBT010000002">
    <property type="protein sequence ID" value="MBB3667508.1"/>
    <property type="molecule type" value="Genomic_DNA"/>
</dbReference>
<dbReference type="Gene3D" id="3.30.70.1060">
    <property type="entry name" value="Dimeric alpha+beta barrel"/>
    <property type="match status" value="1"/>
</dbReference>
<name>A0A7W5Y0S9_9MICC</name>
<evidence type="ECO:0000313" key="2">
    <source>
        <dbReference type="Proteomes" id="UP000547528"/>
    </source>
</evidence>
<dbReference type="SUPFAM" id="SSF54909">
    <property type="entry name" value="Dimeric alpha+beta barrel"/>
    <property type="match status" value="1"/>
</dbReference>
<keyword evidence="2" id="KW-1185">Reference proteome</keyword>
<dbReference type="InterPro" id="IPR011008">
    <property type="entry name" value="Dimeric_a/b-barrel"/>
</dbReference>
<comment type="caution">
    <text evidence="1">The sequence shown here is derived from an EMBL/GenBank/DDBJ whole genome shotgun (WGS) entry which is preliminary data.</text>
</comment>
<protein>
    <recommendedName>
        <fullName evidence="3">YCII-related domain-containing protein</fullName>
    </recommendedName>
</protein>
<proteinExistence type="predicted"/>
<reference evidence="1 2" key="1">
    <citation type="submission" date="2020-08" db="EMBL/GenBank/DDBJ databases">
        <title>Sequencing the genomes of 1000 actinobacteria strains.</title>
        <authorList>
            <person name="Klenk H.-P."/>
        </authorList>
    </citation>
    <scope>NUCLEOTIDE SEQUENCE [LARGE SCALE GENOMIC DNA]</scope>
    <source>
        <strain evidence="1 2">DSM 28238</strain>
    </source>
</reference>
<dbReference type="Proteomes" id="UP000547528">
    <property type="component" value="Unassembled WGS sequence"/>
</dbReference>
<gene>
    <name evidence="1" type="ORF">FHX47_001127</name>
</gene>
<evidence type="ECO:0008006" key="3">
    <source>
        <dbReference type="Google" id="ProtNLM"/>
    </source>
</evidence>